<feature type="domain" description="Histidine kinase/HSP90-like ATPase" evidence="1">
    <location>
        <begin position="11"/>
        <end position="123"/>
    </location>
</feature>
<organism evidence="2 3">
    <name type="scientific">Halalkalibacter wakoensis JCM 9140</name>
    <dbReference type="NCBI Taxonomy" id="1236970"/>
    <lineage>
        <taxon>Bacteria</taxon>
        <taxon>Bacillati</taxon>
        <taxon>Bacillota</taxon>
        <taxon>Bacilli</taxon>
        <taxon>Bacillales</taxon>
        <taxon>Bacillaceae</taxon>
        <taxon>Halalkalibacter</taxon>
    </lineage>
</organism>
<dbReference type="InterPro" id="IPR003594">
    <property type="entry name" value="HATPase_dom"/>
</dbReference>
<sequence>MLEKEIVNKDDIYDAMKYTEKLAEKAGFSYDVVLKLQLVTEEACMNAFEYCQSRKIASFHLLWNIQKDFFEMIVKQKGGYFTLVEKSAVNKELRGRGLTLIMNLLDRVEVKQESEYVTLYMRKEKN</sequence>
<name>W4Q3Q2_9BACI</name>
<dbReference type="AlphaFoldDB" id="W4Q3Q2"/>
<proteinExistence type="predicted"/>
<dbReference type="RefSeq" id="WP_034745084.1">
    <property type="nucleotide sequence ID" value="NZ_BAUT01000016.1"/>
</dbReference>
<comment type="caution">
    <text evidence="2">The sequence shown here is derived from an EMBL/GenBank/DDBJ whole genome shotgun (WGS) entry which is preliminary data.</text>
</comment>
<dbReference type="Gene3D" id="3.30.565.10">
    <property type="entry name" value="Histidine kinase-like ATPase, C-terminal domain"/>
    <property type="match status" value="1"/>
</dbReference>
<evidence type="ECO:0000259" key="1">
    <source>
        <dbReference type="Pfam" id="PF13581"/>
    </source>
</evidence>
<evidence type="ECO:0000313" key="3">
    <source>
        <dbReference type="Proteomes" id="UP000018890"/>
    </source>
</evidence>
<dbReference type="STRING" id="1236970.JCM9140_2004"/>
<dbReference type="InterPro" id="IPR036890">
    <property type="entry name" value="HATPase_C_sf"/>
</dbReference>
<reference evidence="2" key="1">
    <citation type="journal article" date="2014" name="Genome Announc.">
        <title>Draft Genome Sequences of Three Alkaliphilic Bacillus Strains, Bacillus wakoensis JCM 9140T, Bacillus akibai JCM 9157T, and Bacillus hemicellulosilyticus JCM 9152T.</title>
        <authorList>
            <person name="Yuki M."/>
            <person name="Oshima K."/>
            <person name="Suda W."/>
            <person name="Oshida Y."/>
            <person name="Kitamura K."/>
            <person name="Iida T."/>
            <person name="Hattori M."/>
            <person name="Ohkuma M."/>
        </authorList>
    </citation>
    <scope>NUCLEOTIDE SEQUENCE [LARGE SCALE GENOMIC DNA]</scope>
    <source>
        <strain evidence="2">JCM 9140</strain>
    </source>
</reference>
<keyword evidence="3" id="KW-1185">Reference proteome</keyword>
<accession>W4Q3Q2</accession>
<dbReference type="OrthoDB" id="2886214at2"/>
<dbReference type="Proteomes" id="UP000018890">
    <property type="component" value="Unassembled WGS sequence"/>
</dbReference>
<gene>
    <name evidence="2" type="ORF">JCM9140_2004</name>
</gene>
<evidence type="ECO:0000313" key="2">
    <source>
        <dbReference type="EMBL" id="GAE25979.1"/>
    </source>
</evidence>
<protein>
    <recommendedName>
        <fullName evidence="1">Histidine kinase/HSP90-like ATPase domain-containing protein</fullName>
    </recommendedName>
</protein>
<dbReference type="EMBL" id="BAUT01000016">
    <property type="protein sequence ID" value="GAE25979.1"/>
    <property type="molecule type" value="Genomic_DNA"/>
</dbReference>
<dbReference type="Pfam" id="PF13581">
    <property type="entry name" value="HATPase_c_2"/>
    <property type="match status" value="1"/>
</dbReference>
<dbReference type="CDD" id="cd16936">
    <property type="entry name" value="HATPase_RsbW-like"/>
    <property type="match status" value="1"/>
</dbReference>